<sequence length="185" mass="21334">MERQYDGDDEDEGEAVEDEEEDDYNQSSRSPVSSGGDDSNHDCFKNDDEREEWARYRKQVGESDGFELDFVPTLSLLGGFQPIFDFKQNSGVKESLKYALNDNNNNPRRPKLEDPEILSVTATLVSGHNYYITFKATNICTGQRDIYQTAVYYRWTGEPQSVFIFRPKKLDKSFSRTALMFTFLV</sequence>
<proteinExistence type="predicted"/>
<dbReference type="EMBL" id="JAKUCV010002183">
    <property type="protein sequence ID" value="KAJ4843679.1"/>
    <property type="molecule type" value="Genomic_DNA"/>
</dbReference>
<evidence type="ECO:0000256" key="3">
    <source>
        <dbReference type="SAM" id="MobiDB-lite"/>
    </source>
</evidence>
<keyword evidence="1" id="KW-0646">Protease inhibitor</keyword>
<feature type="compositionally biased region" description="Acidic residues" evidence="3">
    <location>
        <begin position="7"/>
        <end position="24"/>
    </location>
</feature>
<organism evidence="5 6">
    <name type="scientific">Turnera subulata</name>
    <dbReference type="NCBI Taxonomy" id="218843"/>
    <lineage>
        <taxon>Eukaryota</taxon>
        <taxon>Viridiplantae</taxon>
        <taxon>Streptophyta</taxon>
        <taxon>Embryophyta</taxon>
        <taxon>Tracheophyta</taxon>
        <taxon>Spermatophyta</taxon>
        <taxon>Magnoliopsida</taxon>
        <taxon>eudicotyledons</taxon>
        <taxon>Gunneridae</taxon>
        <taxon>Pentapetalae</taxon>
        <taxon>rosids</taxon>
        <taxon>fabids</taxon>
        <taxon>Malpighiales</taxon>
        <taxon>Passifloraceae</taxon>
        <taxon>Turnera</taxon>
    </lineage>
</organism>
<evidence type="ECO:0000313" key="6">
    <source>
        <dbReference type="Proteomes" id="UP001141552"/>
    </source>
</evidence>
<accession>A0A9Q0G500</accession>
<feature type="domain" description="Cystatin" evidence="4">
    <location>
        <begin position="79"/>
        <end position="148"/>
    </location>
</feature>
<comment type="caution">
    <text evidence="5">The sequence shown here is derived from an EMBL/GenBank/DDBJ whole genome shotgun (WGS) entry which is preliminary data.</text>
</comment>
<name>A0A9Q0G500_9ROSI</name>
<dbReference type="GO" id="GO:0004869">
    <property type="term" value="F:cysteine-type endopeptidase inhibitor activity"/>
    <property type="evidence" value="ECO:0007669"/>
    <property type="project" value="UniProtKB-KW"/>
</dbReference>
<dbReference type="Pfam" id="PF00031">
    <property type="entry name" value="Cystatin"/>
    <property type="match status" value="1"/>
</dbReference>
<dbReference type="SUPFAM" id="SSF54403">
    <property type="entry name" value="Cystatin/monellin"/>
    <property type="match status" value="1"/>
</dbReference>
<evidence type="ECO:0000256" key="2">
    <source>
        <dbReference type="ARBA" id="ARBA00022704"/>
    </source>
</evidence>
<dbReference type="OrthoDB" id="1625419at2759"/>
<dbReference type="AlphaFoldDB" id="A0A9Q0G500"/>
<protein>
    <recommendedName>
        <fullName evidence="4">Cystatin domain-containing protein</fullName>
    </recommendedName>
</protein>
<reference evidence="5" key="1">
    <citation type="submission" date="2022-02" db="EMBL/GenBank/DDBJ databases">
        <authorList>
            <person name="Henning P.M."/>
            <person name="McCubbin A.G."/>
            <person name="Shore J.S."/>
        </authorList>
    </citation>
    <scope>NUCLEOTIDE SEQUENCE</scope>
    <source>
        <strain evidence="5">F60SS</strain>
        <tissue evidence="5">Leaves</tissue>
    </source>
</reference>
<dbReference type="InterPro" id="IPR046350">
    <property type="entry name" value="Cystatin_sf"/>
</dbReference>
<keyword evidence="6" id="KW-1185">Reference proteome</keyword>
<gene>
    <name evidence="5" type="ORF">Tsubulata_016591</name>
</gene>
<dbReference type="Proteomes" id="UP001141552">
    <property type="component" value="Unassembled WGS sequence"/>
</dbReference>
<evidence type="ECO:0000259" key="4">
    <source>
        <dbReference type="Pfam" id="PF00031"/>
    </source>
</evidence>
<feature type="compositionally biased region" description="Polar residues" evidence="3">
    <location>
        <begin position="25"/>
        <end position="37"/>
    </location>
</feature>
<evidence type="ECO:0000256" key="1">
    <source>
        <dbReference type="ARBA" id="ARBA00022690"/>
    </source>
</evidence>
<feature type="region of interest" description="Disordered" evidence="3">
    <location>
        <begin position="1"/>
        <end position="46"/>
    </location>
</feature>
<dbReference type="Gene3D" id="3.10.450.10">
    <property type="match status" value="1"/>
</dbReference>
<dbReference type="PANTHER" id="PTHR31228:SF25">
    <property type="entry name" value="CYSTATIN-LIKE PROTEIN-RELATED"/>
    <property type="match status" value="1"/>
</dbReference>
<dbReference type="InterPro" id="IPR000010">
    <property type="entry name" value="Cystatin_dom"/>
</dbReference>
<evidence type="ECO:0000313" key="5">
    <source>
        <dbReference type="EMBL" id="KAJ4843679.1"/>
    </source>
</evidence>
<dbReference type="PANTHER" id="PTHR31228">
    <property type="entry name" value="CYSTATIN/MONELLIN SUPERFAMILY PROTEIN"/>
    <property type="match status" value="1"/>
</dbReference>
<reference evidence="5" key="2">
    <citation type="journal article" date="2023" name="Plants (Basel)">
        <title>Annotation of the Turnera subulata (Passifloraceae) Draft Genome Reveals the S-Locus Evolved after the Divergence of Turneroideae from Passifloroideae in a Stepwise Manner.</title>
        <authorList>
            <person name="Henning P.M."/>
            <person name="Roalson E.H."/>
            <person name="Mir W."/>
            <person name="McCubbin A.G."/>
            <person name="Shore J.S."/>
        </authorList>
    </citation>
    <scope>NUCLEOTIDE SEQUENCE</scope>
    <source>
        <strain evidence="5">F60SS</strain>
    </source>
</reference>
<keyword evidence="2" id="KW-0789">Thiol protease inhibitor</keyword>